<dbReference type="STRING" id="763407.A0A167QWL0"/>
<dbReference type="GeneID" id="29001713"/>
<proteinExistence type="inferred from homology"/>
<gene>
    <name evidence="2" type="ORF">PHYBLDRAFT_61444</name>
</gene>
<dbReference type="GO" id="GO:0016020">
    <property type="term" value="C:membrane"/>
    <property type="evidence" value="ECO:0007669"/>
    <property type="project" value="UniProtKB-SubCell"/>
</dbReference>
<dbReference type="AlphaFoldDB" id="A0A167QWL0"/>
<dbReference type="Proteomes" id="UP000077315">
    <property type="component" value="Unassembled WGS sequence"/>
</dbReference>
<dbReference type="PANTHER" id="PTHR12300">
    <property type="entry name" value="HVA22-LIKE PROTEINS"/>
    <property type="match status" value="1"/>
</dbReference>
<reference evidence="3" key="1">
    <citation type="submission" date="2015-06" db="EMBL/GenBank/DDBJ databases">
        <title>Expansion of signal transduction pathways in fungi by whole-genome duplication.</title>
        <authorList>
            <consortium name="DOE Joint Genome Institute"/>
            <person name="Corrochano L.M."/>
            <person name="Kuo A."/>
            <person name="Marcet-Houben M."/>
            <person name="Polaino S."/>
            <person name="Salamov A."/>
            <person name="Villalobos J.M."/>
            <person name="Alvarez M.I."/>
            <person name="Avalos J."/>
            <person name="Benito E.P."/>
            <person name="Benoit I."/>
            <person name="Burger G."/>
            <person name="Camino L.P."/>
            <person name="Canovas D."/>
            <person name="Cerda-Olmedo E."/>
            <person name="Cheng J.-F."/>
            <person name="Dominguez A."/>
            <person name="Elias M."/>
            <person name="Eslava A.P."/>
            <person name="Glaser F."/>
            <person name="Grimwood J."/>
            <person name="Gutierrez G."/>
            <person name="Heitman J."/>
            <person name="Henrissat B."/>
            <person name="Iturriaga E.A."/>
            <person name="Lang B.F."/>
            <person name="Lavin J.L."/>
            <person name="Lee S."/>
            <person name="Li W."/>
            <person name="Lindquist E."/>
            <person name="Lopez-Garcia S."/>
            <person name="Luque E.M."/>
            <person name="Marcos A.T."/>
            <person name="Martin J."/>
            <person name="McCluskey K."/>
            <person name="Medina H.R."/>
            <person name="Miralles-Duran A."/>
            <person name="Miyazaki A."/>
            <person name="Munoz-Torres E."/>
            <person name="Oguiza J.A."/>
            <person name="Ohm R."/>
            <person name="Olmedo M."/>
            <person name="Orejas M."/>
            <person name="Ortiz-Castellanos L."/>
            <person name="Pisabarro A.G."/>
            <person name="Rodriguez-Romero J."/>
            <person name="Ruiz-Herrera J."/>
            <person name="Ruiz-Vazquez R."/>
            <person name="Sanz C."/>
            <person name="Schackwitz W."/>
            <person name="Schmutz J."/>
            <person name="Shahriari M."/>
            <person name="Shelest E."/>
            <person name="Silva-Franco F."/>
            <person name="Soanes D."/>
            <person name="Syed K."/>
            <person name="Tagua V.G."/>
            <person name="Talbot N.J."/>
            <person name="Thon M."/>
            <person name="De vries R.P."/>
            <person name="Wiebenga A."/>
            <person name="Yadav J.S."/>
            <person name="Braun E.L."/>
            <person name="Baker S."/>
            <person name="Garre V."/>
            <person name="Horwitz B."/>
            <person name="Torres-Martinez S."/>
            <person name="Idnurm A."/>
            <person name="Herrera-Estrella A."/>
            <person name="Gabaldon T."/>
            <person name="Grigoriev I.V."/>
        </authorList>
    </citation>
    <scope>NUCLEOTIDE SEQUENCE [LARGE SCALE GENOMIC DNA]</scope>
    <source>
        <strain evidence="3">NRRL 1555(-)</strain>
    </source>
</reference>
<organism evidence="2 3">
    <name type="scientific">Phycomyces blakesleeanus (strain ATCC 8743b / DSM 1359 / FGSC 10004 / NBRC 33097 / NRRL 1555)</name>
    <dbReference type="NCBI Taxonomy" id="763407"/>
    <lineage>
        <taxon>Eukaryota</taxon>
        <taxon>Fungi</taxon>
        <taxon>Fungi incertae sedis</taxon>
        <taxon>Mucoromycota</taxon>
        <taxon>Mucoromycotina</taxon>
        <taxon>Mucoromycetes</taxon>
        <taxon>Mucorales</taxon>
        <taxon>Phycomycetaceae</taxon>
        <taxon>Phycomyces</taxon>
    </lineage>
</organism>
<evidence type="ECO:0000313" key="3">
    <source>
        <dbReference type="Proteomes" id="UP000077315"/>
    </source>
</evidence>
<dbReference type="EMBL" id="KV440971">
    <property type="protein sequence ID" value="OAD80394.1"/>
    <property type="molecule type" value="Genomic_DNA"/>
</dbReference>
<sequence>MTVTDTPDGCYATSTLLTRWVDTVNQQSPIHLALISLPITRPCVFRLRSLEDVYAKSALFRFLIRKGLPPVPLFLSTTAAAAWAMKRSYDHSRFLVVQIVGTLYPLWKCWQLVKQTDHQEPDTYKAWLTYWMIYGVFQVLDHWSIQMHHHCPNYTLYRLAILYWAQSSKAYGASLIHRHVIQKPEDEDDDVPALSPSSRSHVVNELSYRILDGYQPNLGRKTSVSSGSHDSQASFRINEPAYTVDHCPPQEGELIVRGENRHSEGRWKDKLNGRHKNFLLLFDKEDLCRFESTG</sequence>
<dbReference type="OrthoDB" id="10009287at2759"/>
<dbReference type="VEuPathDB" id="FungiDB:PHYBLDRAFT_61444"/>
<accession>A0A167QWL0</accession>
<dbReference type="Pfam" id="PF03134">
    <property type="entry name" value="TB2_DP1_HVA22"/>
    <property type="match status" value="1"/>
</dbReference>
<keyword evidence="3" id="KW-1185">Reference proteome</keyword>
<dbReference type="RefSeq" id="XP_018298434.1">
    <property type="nucleotide sequence ID" value="XM_018440807.1"/>
</dbReference>
<comment type="subcellular location">
    <subcellularLocation>
        <location evidence="1">Membrane</location>
        <topology evidence="1">Multi-pass membrane protein</topology>
    </subcellularLocation>
</comment>
<dbReference type="InParanoid" id="A0A167QWL0"/>
<protein>
    <recommendedName>
        <fullName evidence="1">Protein YOP1</fullName>
    </recommendedName>
</protein>
<dbReference type="InterPro" id="IPR004345">
    <property type="entry name" value="TB2_DP1_HVA22"/>
</dbReference>
<name>A0A167QWL0_PHYB8</name>
<evidence type="ECO:0000256" key="1">
    <source>
        <dbReference type="RuleBase" id="RU362006"/>
    </source>
</evidence>
<comment type="similarity">
    <text evidence="1">Belongs to the DP1 family.</text>
</comment>
<evidence type="ECO:0000313" key="2">
    <source>
        <dbReference type="EMBL" id="OAD80394.1"/>
    </source>
</evidence>